<keyword evidence="10" id="KW-0408">Iron</keyword>
<name>A0A1I7YQS2_9BILA</name>
<comment type="subcellular location">
    <subcellularLocation>
        <location evidence="1">Cell inner membrane</location>
        <topology evidence="1">Multi-pass membrane protein</topology>
    </subcellularLocation>
</comment>
<evidence type="ECO:0000256" key="10">
    <source>
        <dbReference type="ARBA" id="ARBA00023004"/>
    </source>
</evidence>
<dbReference type="NCBIfam" id="TIGR00203">
    <property type="entry name" value="cydB"/>
    <property type="match status" value="1"/>
</dbReference>
<evidence type="ECO:0000256" key="4">
    <source>
        <dbReference type="ARBA" id="ARBA00022519"/>
    </source>
</evidence>
<feature type="transmembrane region" description="Helical" evidence="12">
    <location>
        <begin position="837"/>
        <end position="864"/>
    </location>
</feature>
<proteinExistence type="predicted"/>
<keyword evidence="11 12" id="KW-0472">Membrane</keyword>
<evidence type="ECO:0000256" key="11">
    <source>
        <dbReference type="ARBA" id="ARBA00023136"/>
    </source>
</evidence>
<keyword evidence="5" id="KW-0349">Heme</keyword>
<dbReference type="Pfam" id="PF02322">
    <property type="entry name" value="Cyt_bd_oxida_II"/>
    <property type="match status" value="1"/>
</dbReference>
<evidence type="ECO:0000256" key="6">
    <source>
        <dbReference type="ARBA" id="ARBA00022692"/>
    </source>
</evidence>
<evidence type="ECO:0000256" key="2">
    <source>
        <dbReference type="ARBA" id="ARBA00022448"/>
    </source>
</evidence>
<reference evidence="14" key="1">
    <citation type="submission" date="2016-11" db="UniProtKB">
        <authorList>
            <consortium name="WormBaseParasite"/>
        </authorList>
    </citation>
    <scope>IDENTIFICATION</scope>
</reference>
<dbReference type="GO" id="GO:0020037">
    <property type="term" value="F:heme binding"/>
    <property type="evidence" value="ECO:0007669"/>
    <property type="project" value="TreeGrafter"/>
</dbReference>
<evidence type="ECO:0000256" key="12">
    <source>
        <dbReference type="SAM" id="Phobius"/>
    </source>
</evidence>
<evidence type="ECO:0000256" key="7">
    <source>
        <dbReference type="ARBA" id="ARBA00022723"/>
    </source>
</evidence>
<dbReference type="GO" id="GO:0009055">
    <property type="term" value="F:electron transfer activity"/>
    <property type="evidence" value="ECO:0007669"/>
    <property type="project" value="InterPro"/>
</dbReference>
<dbReference type="Proteomes" id="UP000095287">
    <property type="component" value="Unplaced"/>
</dbReference>
<feature type="transmembrane region" description="Helical" evidence="12">
    <location>
        <begin position="89"/>
        <end position="109"/>
    </location>
</feature>
<feature type="transmembrane region" description="Helical" evidence="12">
    <location>
        <begin position="511"/>
        <end position="542"/>
    </location>
</feature>
<dbReference type="InterPro" id="IPR002585">
    <property type="entry name" value="Cyt-d_ubiquinol_oxidase_su_1"/>
</dbReference>
<keyword evidence="4" id="KW-0997">Cell inner membrane</keyword>
<feature type="transmembrane region" description="Helical" evidence="12">
    <location>
        <begin position="121"/>
        <end position="139"/>
    </location>
</feature>
<evidence type="ECO:0000256" key="9">
    <source>
        <dbReference type="ARBA" id="ARBA00022989"/>
    </source>
</evidence>
<dbReference type="PANTHER" id="PTHR30365">
    <property type="entry name" value="CYTOCHROME D UBIQUINOL OXIDASE"/>
    <property type="match status" value="1"/>
</dbReference>
<dbReference type="GO" id="GO:0016682">
    <property type="term" value="F:oxidoreductase activity, acting on diphenols and related substances as donors, oxygen as acceptor"/>
    <property type="evidence" value="ECO:0007669"/>
    <property type="project" value="TreeGrafter"/>
</dbReference>
<feature type="transmembrane region" description="Helical" evidence="12">
    <location>
        <begin position="415"/>
        <end position="437"/>
    </location>
</feature>
<feature type="transmembrane region" description="Helical" evidence="12">
    <location>
        <begin position="469"/>
        <end position="491"/>
    </location>
</feature>
<keyword evidence="2" id="KW-0813">Transport</keyword>
<feature type="transmembrane region" description="Helical" evidence="12">
    <location>
        <begin position="182"/>
        <end position="201"/>
    </location>
</feature>
<dbReference type="Pfam" id="PF01654">
    <property type="entry name" value="Cyt_bd_oxida_I"/>
    <property type="match status" value="1"/>
</dbReference>
<protein>
    <submittedName>
        <fullName evidence="14">Cytochrome d ubiquinol oxidase subunit I</fullName>
    </submittedName>
</protein>
<feature type="transmembrane region" description="Helical" evidence="12">
    <location>
        <begin position="792"/>
        <end position="817"/>
    </location>
</feature>
<dbReference type="InterPro" id="IPR003317">
    <property type="entry name" value="Cyt-d_oxidase_su2"/>
</dbReference>
<keyword evidence="3" id="KW-1003">Cell membrane</keyword>
<dbReference type="AlphaFoldDB" id="A0A1I7YQS2"/>
<feature type="transmembrane region" description="Helical" evidence="12">
    <location>
        <begin position="587"/>
        <end position="605"/>
    </location>
</feature>
<feature type="transmembrane region" description="Helical" evidence="12">
    <location>
        <begin position="705"/>
        <end position="725"/>
    </location>
</feature>
<keyword evidence="8" id="KW-0249">Electron transport</keyword>
<feature type="transmembrane region" description="Helical" evidence="12">
    <location>
        <begin position="381"/>
        <end position="403"/>
    </location>
</feature>
<keyword evidence="13" id="KW-1185">Reference proteome</keyword>
<keyword evidence="9 12" id="KW-1133">Transmembrane helix</keyword>
<dbReference type="WBParaSite" id="L893_g18869.t1">
    <property type="protein sequence ID" value="L893_g18869.t1"/>
    <property type="gene ID" value="L893_g18869"/>
</dbReference>
<dbReference type="GO" id="GO:0005886">
    <property type="term" value="C:plasma membrane"/>
    <property type="evidence" value="ECO:0007669"/>
    <property type="project" value="UniProtKB-SubCell"/>
</dbReference>
<evidence type="ECO:0000256" key="3">
    <source>
        <dbReference type="ARBA" id="ARBA00022475"/>
    </source>
</evidence>
<dbReference type="GO" id="GO:0070069">
    <property type="term" value="C:cytochrome complex"/>
    <property type="evidence" value="ECO:0007669"/>
    <property type="project" value="InterPro"/>
</dbReference>
<dbReference type="GO" id="GO:0019646">
    <property type="term" value="P:aerobic electron transport chain"/>
    <property type="evidence" value="ECO:0007669"/>
    <property type="project" value="InterPro"/>
</dbReference>
<sequence length="880" mass="97971">MTHKIGERREYFESPKDVWDIFRTLVEEKRKREIDPTLTLLRSILMEAPVNEEEEYGQQRINEMLELIELACGWFDEVHHLPPETLQNLMRLGLMAFFLEATFVGLFFFGWDRLSKLGHLIVTWLVAIGTNLSALWILVANGWMQNPVGAIFNPHTMRMEMTDFAEVILNPVAQAKVVHTVSAGYVLGAMFVMGISAWYLLRGRHIDLAKRSMTVAASFGLAASLSVVVLGDESGYLTTEHQQMKIAAMESMWETEEAPASFNLLAWPDQEARENRFAIEIPWVMGLIGTRSVSTPMLGINELVEHAKIRIANGLRAYEALQLVRADAGNVEARRVFDNNWKDLGYALLLKRYTDDITKADTDTIAQAAWDTVPQVAPLFWSFRIMVALGLYFILFFGVAFFLASRDRLQRHPRLLKAAVWSIPLPWVAIECGWFVAEFGRQPWAIEGVLPTYYAASGLSFVDLMISMTIFLLLYSTLAVIGIKVMLHSIRKGGGTIMENLILLDYDTLRIVWWLLLGVLLAAFAIMDGADLGVAMVLPLVARSDDERRTLYNVIGPVWEGNQVWLIVAGGVAFAAWPLLYAMAFSGFYLAMMLLLVALIVRPVAIKYRSKLSSSRWRRNWDAIWTASGLVCALVFGVAIGNVMLGVPFGFDETTLRPMYQGNFFGLFQPFAILCGLLSVLMLAFQGAVVVAWKGSDHVARRARAWAMPLGLLSIVAFAAGGWWISAMNGYSMPWPEVAHAMSNPIGKTVEMVEGAWLANYRTWPALWAAPIVGFAGLLLGALLAGRGRGLLALLFSSLALAGIILTFGFAVFPFLLPSSLNPGSSLTLFDASASHLTLWIMLLVTLVFLPIIVLYTSWVYSVMRGKVSVASMKDSSHSY</sequence>
<accession>A0A1I7YQS2</accession>
<evidence type="ECO:0000313" key="14">
    <source>
        <dbReference type="WBParaSite" id="L893_g18869.t1"/>
    </source>
</evidence>
<dbReference type="GO" id="GO:0046872">
    <property type="term" value="F:metal ion binding"/>
    <property type="evidence" value="ECO:0007669"/>
    <property type="project" value="UniProtKB-KW"/>
</dbReference>
<evidence type="ECO:0000256" key="8">
    <source>
        <dbReference type="ARBA" id="ARBA00022982"/>
    </source>
</evidence>
<keyword evidence="7" id="KW-0479">Metal-binding</keyword>
<feature type="transmembrane region" description="Helical" evidence="12">
    <location>
        <begin position="766"/>
        <end position="785"/>
    </location>
</feature>
<evidence type="ECO:0000256" key="1">
    <source>
        <dbReference type="ARBA" id="ARBA00004429"/>
    </source>
</evidence>
<feature type="transmembrane region" description="Helical" evidence="12">
    <location>
        <begin position="671"/>
        <end position="693"/>
    </location>
</feature>
<organism evidence="13 14">
    <name type="scientific">Steinernema glaseri</name>
    <dbReference type="NCBI Taxonomy" id="37863"/>
    <lineage>
        <taxon>Eukaryota</taxon>
        <taxon>Metazoa</taxon>
        <taxon>Ecdysozoa</taxon>
        <taxon>Nematoda</taxon>
        <taxon>Chromadorea</taxon>
        <taxon>Rhabditida</taxon>
        <taxon>Tylenchina</taxon>
        <taxon>Panagrolaimomorpha</taxon>
        <taxon>Strongyloidoidea</taxon>
        <taxon>Steinernematidae</taxon>
        <taxon>Steinernema</taxon>
    </lineage>
</organism>
<feature type="transmembrane region" description="Helical" evidence="12">
    <location>
        <begin position="625"/>
        <end position="651"/>
    </location>
</feature>
<feature type="transmembrane region" description="Helical" evidence="12">
    <location>
        <begin position="213"/>
        <end position="231"/>
    </location>
</feature>
<evidence type="ECO:0000256" key="5">
    <source>
        <dbReference type="ARBA" id="ARBA00022617"/>
    </source>
</evidence>
<evidence type="ECO:0000313" key="13">
    <source>
        <dbReference type="Proteomes" id="UP000095287"/>
    </source>
</evidence>
<dbReference type="PANTHER" id="PTHR30365:SF0">
    <property type="entry name" value="CYTOCHROME BD-I UBIQUINOL OXIDASE SUBUNIT 1"/>
    <property type="match status" value="1"/>
</dbReference>
<keyword evidence="6 12" id="KW-0812">Transmembrane</keyword>